<evidence type="ECO:0000256" key="1">
    <source>
        <dbReference type="SAM" id="Phobius"/>
    </source>
</evidence>
<dbReference type="RefSeq" id="WP_211601862.1">
    <property type="nucleotide sequence ID" value="NZ_JAGSNF010000004.1"/>
</dbReference>
<accession>A0A941D7U9</accession>
<name>A0A941D7U9_9MICO</name>
<dbReference type="EMBL" id="JAGSNF010000004">
    <property type="protein sequence ID" value="MBR7742713.1"/>
    <property type="molecule type" value="Genomic_DNA"/>
</dbReference>
<dbReference type="AlphaFoldDB" id="A0A941D7U9"/>
<keyword evidence="3" id="KW-1185">Reference proteome</keyword>
<keyword evidence="1" id="KW-0812">Transmembrane</keyword>
<comment type="caution">
    <text evidence="2">The sequence shown here is derived from an EMBL/GenBank/DDBJ whole genome shotgun (WGS) entry which is preliminary data.</text>
</comment>
<gene>
    <name evidence="2" type="ORF">KC207_05345</name>
</gene>
<evidence type="ECO:0000313" key="2">
    <source>
        <dbReference type="EMBL" id="MBR7742713.1"/>
    </source>
</evidence>
<organism evidence="2 3">
    <name type="scientific">Phycicoccus avicenniae</name>
    <dbReference type="NCBI Taxonomy" id="2828860"/>
    <lineage>
        <taxon>Bacteria</taxon>
        <taxon>Bacillati</taxon>
        <taxon>Actinomycetota</taxon>
        <taxon>Actinomycetes</taxon>
        <taxon>Micrococcales</taxon>
        <taxon>Intrasporangiaceae</taxon>
        <taxon>Phycicoccus</taxon>
    </lineage>
</organism>
<sequence>MSVIAFFIIVLLDTRREQMIVTAGALVILAIGIAMDWKRFGRAPKPEVIRPRYGQD</sequence>
<proteinExistence type="predicted"/>
<evidence type="ECO:0000313" key="3">
    <source>
        <dbReference type="Proteomes" id="UP000677016"/>
    </source>
</evidence>
<protein>
    <submittedName>
        <fullName evidence="2">Uncharacterized protein</fullName>
    </submittedName>
</protein>
<feature type="transmembrane region" description="Helical" evidence="1">
    <location>
        <begin position="20"/>
        <end position="37"/>
    </location>
</feature>
<keyword evidence="1" id="KW-1133">Transmembrane helix</keyword>
<keyword evidence="1" id="KW-0472">Membrane</keyword>
<dbReference type="Proteomes" id="UP000677016">
    <property type="component" value="Unassembled WGS sequence"/>
</dbReference>
<reference evidence="2" key="1">
    <citation type="submission" date="2021-04" db="EMBL/GenBank/DDBJ databases">
        <title>Phycicoccus avicenniae sp. nov., a novel endophytic actinomycetes isolated from branch of Avicennia mariana.</title>
        <authorList>
            <person name="Tuo L."/>
        </authorList>
    </citation>
    <scope>NUCLEOTIDE SEQUENCE</scope>
    <source>
        <strain evidence="2">BSK3Z-2</strain>
    </source>
</reference>